<dbReference type="Proteomes" id="UP000285768">
    <property type="component" value="Chromosome"/>
</dbReference>
<dbReference type="SUPFAM" id="SSF51735">
    <property type="entry name" value="NAD(P)-binding Rossmann-fold domains"/>
    <property type="match status" value="1"/>
</dbReference>
<sequence>MTMNDTPPGGTALTGPVLFIGLGRMGAPMVRQLTAAHPVLVHDADPEAVARVAQLPGAEAVADLRRPPQGLGAVILMLPNSAIVESVLLGAPSEGGSGLLGALRPGTRIIDMSSSEPESTQRLHALAKAAGIDYVDAPVSGGVARAETGELSIMVGAEDDAFAAVRPLLERMGSAIVHVGGPGSGHAAKAINNILSASNLVSAAEALLTAERFGIARATMLDVINHSTARSQASEVKFPRHIETGAYDSGFYFSLMLKDIGIASTLIERYGLSAPNLLEAKRSAEAAFELFGDESVSGGPLDHTELARYVEVKNSDPA</sequence>
<dbReference type="InterPro" id="IPR015815">
    <property type="entry name" value="HIBADH-related"/>
</dbReference>
<gene>
    <name evidence="6" type="ORF">Leucomu_05275</name>
</gene>
<keyword evidence="2" id="KW-0560">Oxidoreductase</keyword>
<accession>A0ABX5QEN1</accession>
<dbReference type="InterPro" id="IPR013328">
    <property type="entry name" value="6PGD_dom2"/>
</dbReference>
<dbReference type="Gene3D" id="1.10.1040.10">
    <property type="entry name" value="N-(1-d-carboxylethyl)-l-norvaline Dehydrogenase, domain 2"/>
    <property type="match status" value="1"/>
</dbReference>
<evidence type="ECO:0000256" key="2">
    <source>
        <dbReference type="ARBA" id="ARBA00023002"/>
    </source>
</evidence>
<dbReference type="Pfam" id="PF03446">
    <property type="entry name" value="NAD_binding_2"/>
    <property type="match status" value="1"/>
</dbReference>
<dbReference type="SUPFAM" id="SSF48179">
    <property type="entry name" value="6-phosphogluconate dehydrogenase C-terminal domain-like"/>
    <property type="match status" value="1"/>
</dbReference>
<evidence type="ECO:0000313" key="6">
    <source>
        <dbReference type="EMBL" id="QAB17409.1"/>
    </source>
</evidence>
<reference evidence="6 7" key="1">
    <citation type="submission" date="2019-01" db="EMBL/GenBank/DDBJ databases">
        <title>Leucobacter muris sp. nov. isolated from the nose of a laboratory mouse.</title>
        <authorList>
            <person name="Benga L."/>
            <person name="Sproeer C."/>
            <person name="Schumann P."/>
            <person name="Verbarg S."/>
            <person name="Bunk B."/>
            <person name="Engelhardt E."/>
            <person name="Benten P.M."/>
            <person name="Sager M."/>
        </authorList>
    </citation>
    <scope>NUCLEOTIDE SEQUENCE [LARGE SCALE GENOMIC DNA]</scope>
    <source>
        <strain evidence="6 7">DSM 101948</strain>
    </source>
</reference>
<evidence type="ECO:0000259" key="4">
    <source>
        <dbReference type="Pfam" id="PF03446"/>
    </source>
</evidence>
<keyword evidence="3" id="KW-0520">NAD</keyword>
<feature type="domain" description="3-hydroxyisobutyrate dehydrogenase-like NAD-binding" evidence="5">
    <location>
        <begin position="183"/>
        <end position="308"/>
    </location>
</feature>
<feature type="domain" description="6-phosphogluconate dehydrogenase NADP-binding" evidence="4">
    <location>
        <begin position="18"/>
        <end position="180"/>
    </location>
</feature>
<dbReference type="PANTHER" id="PTHR22981">
    <property type="entry name" value="3-HYDROXYISOBUTYRATE DEHYDROGENASE-RELATED"/>
    <property type="match status" value="1"/>
</dbReference>
<dbReference type="InterPro" id="IPR036291">
    <property type="entry name" value="NAD(P)-bd_dom_sf"/>
</dbReference>
<dbReference type="PANTHER" id="PTHR22981:SF7">
    <property type="entry name" value="3-HYDROXYISOBUTYRATE DEHYDROGENASE, MITOCHONDRIAL"/>
    <property type="match status" value="1"/>
</dbReference>
<organism evidence="6 7">
    <name type="scientific">Leucobacter muris</name>
    <dbReference type="NCBI Taxonomy" id="1935379"/>
    <lineage>
        <taxon>Bacteria</taxon>
        <taxon>Bacillati</taxon>
        <taxon>Actinomycetota</taxon>
        <taxon>Actinomycetes</taxon>
        <taxon>Micrococcales</taxon>
        <taxon>Microbacteriaceae</taxon>
        <taxon>Leucobacter</taxon>
    </lineage>
</organism>
<dbReference type="InterPro" id="IPR029154">
    <property type="entry name" value="HIBADH-like_NADP-bd"/>
</dbReference>
<name>A0ABX5QEN1_9MICO</name>
<dbReference type="Gene3D" id="3.40.50.720">
    <property type="entry name" value="NAD(P)-binding Rossmann-like Domain"/>
    <property type="match status" value="1"/>
</dbReference>
<dbReference type="Pfam" id="PF14833">
    <property type="entry name" value="NAD_binding_11"/>
    <property type="match status" value="1"/>
</dbReference>
<evidence type="ECO:0000313" key="7">
    <source>
        <dbReference type="Proteomes" id="UP000285768"/>
    </source>
</evidence>
<proteinExistence type="inferred from homology"/>
<evidence type="ECO:0000256" key="1">
    <source>
        <dbReference type="ARBA" id="ARBA00009080"/>
    </source>
</evidence>
<dbReference type="PIRSF" id="PIRSF000103">
    <property type="entry name" value="HIBADH"/>
    <property type="match status" value="1"/>
</dbReference>
<protein>
    <submittedName>
        <fullName evidence="6">NAD(P)-dependent oxidoreductase</fullName>
    </submittedName>
</protein>
<dbReference type="EMBL" id="CP035037">
    <property type="protein sequence ID" value="QAB17409.1"/>
    <property type="molecule type" value="Genomic_DNA"/>
</dbReference>
<dbReference type="InterPro" id="IPR006115">
    <property type="entry name" value="6PGDH_NADP-bd"/>
</dbReference>
<keyword evidence="7" id="KW-1185">Reference proteome</keyword>
<evidence type="ECO:0000256" key="3">
    <source>
        <dbReference type="ARBA" id="ARBA00023027"/>
    </source>
</evidence>
<evidence type="ECO:0000259" key="5">
    <source>
        <dbReference type="Pfam" id="PF14833"/>
    </source>
</evidence>
<dbReference type="InterPro" id="IPR008927">
    <property type="entry name" value="6-PGluconate_DH-like_C_sf"/>
</dbReference>
<comment type="similarity">
    <text evidence="1">Belongs to the HIBADH-related family.</text>
</comment>